<dbReference type="AlphaFoldDB" id="A0A8X7C4J3"/>
<comment type="caution">
    <text evidence="1">The sequence shown here is derived from an EMBL/GenBank/DDBJ whole genome shotgun (WGS) entry which is preliminary data.</text>
</comment>
<reference evidence="1" key="1">
    <citation type="submission" date="2020-08" db="EMBL/GenBank/DDBJ databases">
        <title>Multicomponent nature underlies the extraordinary mechanical properties of spider dragline silk.</title>
        <authorList>
            <person name="Kono N."/>
            <person name="Nakamura H."/>
            <person name="Mori M."/>
            <person name="Yoshida Y."/>
            <person name="Ohtoshi R."/>
            <person name="Malay A.D."/>
            <person name="Moran D.A.P."/>
            <person name="Tomita M."/>
            <person name="Numata K."/>
            <person name="Arakawa K."/>
        </authorList>
    </citation>
    <scope>NUCLEOTIDE SEQUENCE</scope>
</reference>
<dbReference type="EMBL" id="BMAV01011217">
    <property type="protein sequence ID" value="GFY56941.1"/>
    <property type="molecule type" value="Genomic_DNA"/>
</dbReference>
<organism evidence="1 2">
    <name type="scientific">Trichonephila inaurata madagascariensis</name>
    <dbReference type="NCBI Taxonomy" id="2747483"/>
    <lineage>
        <taxon>Eukaryota</taxon>
        <taxon>Metazoa</taxon>
        <taxon>Ecdysozoa</taxon>
        <taxon>Arthropoda</taxon>
        <taxon>Chelicerata</taxon>
        <taxon>Arachnida</taxon>
        <taxon>Araneae</taxon>
        <taxon>Araneomorphae</taxon>
        <taxon>Entelegynae</taxon>
        <taxon>Araneoidea</taxon>
        <taxon>Nephilidae</taxon>
        <taxon>Trichonephila</taxon>
        <taxon>Trichonephila inaurata</taxon>
    </lineage>
</organism>
<keyword evidence="2" id="KW-1185">Reference proteome</keyword>
<dbReference type="OrthoDB" id="6432214at2759"/>
<evidence type="ECO:0000313" key="2">
    <source>
        <dbReference type="Proteomes" id="UP000886998"/>
    </source>
</evidence>
<accession>A0A8X7C4J3</accession>
<sequence>MLTQEWVIVKPVRTGLNISIRTTELTDAESSRFQGIIYFGLFDGKKILNYGFGDRAFELKNKVLPMAEDGIQSTHLQCPTALKCNGLHENIRRERG</sequence>
<name>A0A8X7C4J3_9ARAC</name>
<evidence type="ECO:0000313" key="1">
    <source>
        <dbReference type="EMBL" id="GFY56941.1"/>
    </source>
</evidence>
<gene>
    <name evidence="1" type="ORF">TNIN_253231</name>
</gene>
<dbReference type="Proteomes" id="UP000886998">
    <property type="component" value="Unassembled WGS sequence"/>
</dbReference>
<protein>
    <submittedName>
        <fullName evidence="1">Uncharacterized protein</fullName>
    </submittedName>
</protein>
<proteinExistence type="predicted"/>